<dbReference type="PANTHER" id="PTHR19879:SF9">
    <property type="entry name" value="TRANSCRIPTION INITIATION FACTOR TFIID SUBUNIT 5"/>
    <property type="match status" value="1"/>
</dbReference>
<sequence length="1295" mass="138165">MSDDVREISSKEEFGRALTTLRERAGLSIRRVAEAVDIPVSTAGDYFGGAHLPKVSQVHILTAILRECGVTDADALAQWQDKLLELRRLPGRRSSSALAPYRGLESFQTADVDWFYGRERLTSLLVDNLRDKLTGNKGPLVAVGPSGAGKSSVLRAGLIPALRGSALDWPVLLLTPGAHPIRTLAGQLAPLTGERSEKVEAVLRATPQLCGEVCRKGGHLVIVVDQFEETFTECDDAEERWAFVRALCSAAGQDDADEVPALAVLGVRADFYSHLLQFPQLAGAAQDGQVVIGPMTEEELRQAIVKPAGKAGLDIEQGLVELLLRDLAPVNAGRVSGAAHDAGALPLLSHALLMTWRGGRGRKLTVMDYGECGGISGAVAETAEQAYAALTEDQRALARRIFLRLVRVAEDTADTRHRIAIATLLRDFGPDSSPKVQLVLDGFVEQRLLTVHLDGVEISHEALISAWPRLRSWIEDDREGLIAAQRFIDTAAAWQREQFDPGLLYQGARLIAVREWLEADHHDTLTALAHEFLQACLAREEEGVRQARTRTRRLRAMVAGLAVLVSMALVATVLALRSQQELKEQRDVAISRQVASTSDRLRSSDPALSAQLALAAYRIAPTAEARSSLLSSYAGPSVTRLLSPVGIPQRVAITSDGSLMARGGAEPGDPMLRLWRLTDDHKPAPMSQLSIGPVRQLAFSPEGSTLAVIGADDTLRLWDVTDPAAPTPLSPPIAGPGKDALAITYGSGVLAAGGTGDTVSMYDVTDPRRPALLGSRLTGPTKDVQALALSPDGTFLAAGSADHTVRLWNVRDPRNPVRVGPVIKDPSSVLSLAFSPDGSALAVAASGEQKSVRLWDISKADHPVLVGRPITGPAGLVNAVGFSPDGKTLAAGSSDNKAWVWDLGTRRVTATLPHPAPVTSVRFSAGGMQLISGSEDGVTRFWQLPGPLITDPVTDPLDIVFTADISADGRRLLAGSFGASCLIRLWNVTDPRRPLTLSPALRAPAGCLSGAAAQSPNGHLVAAGTTTGPVYVWDVRDPRTPRLLPKPLIGAVDNVESVAFSPDGTTVAAAADDDALRLWDITTPGDPVALATLDEPEAEVYATTFSADGRLLAAGSGDKKAWLWDIKNRRRPIKIGELSGHRQEVYSVALNPRAPILAAGSADKTIQLWDISGQPRRLGVPLTGPNNTIYWLDFSPDGDTLAAGGGDGTVWLWDVRDPEKPVTYATLAGASSAVWMVSFSPDGRLLSAGGADATVRLWMTDPEQVARHLCTRAGDPLTTAEWDRYVPDAPHDPPC</sequence>
<evidence type="ECO:0000256" key="4">
    <source>
        <dbReference type="SAM" id="Phobius"/>
    </source>
</evidence>
<dbReference type="InterPro" id="IPR019775">
    <property type="entry name" value="WD40_repeat_CS"/>
</dbReference>
<dbReference type="SUPFAM" id="SSF69322">
    <property type="entry name" value="Tricorn protease domain 2"/>
    <property type="match status" value="1"/>
</dbReference>
<dbReference type="SUPFAM" id="SSF47413">
    <property type="entry name" value="lambda repressor-like DNA-binding domains"/>
    <property type="match status" value="1"/>
</dbReference>
<dbReference type="Pfam" id="PF00400">
    <property type="entry name" value="WD40"/>
    <property type="match status" value="10"/>
</dbReference>
<evidence type="ECO:0000256" key="1">
    <source>
        <dbReference type="ARBA" id="ARBA00022574"/>
    </source>
</evidence>
<feature type="repeat" description="WD" evidence="3">
    <location>
        <begin position="1138"/>
        <end position="1172"/>
    </location>
</feature>
<feature type="repeat" description="WD" evidence="3">
    <location>
        <begin position="870"/>
        <end position="911"/>
    </location>
</feature>
<dbReference type="Pfam" id="PF20703">
    <property type="entry name" value="nSTAND1"/>
    <property type="match status" value="1"/>
</dbReference>
<reference evidence="7" key="1">
    <citation type="journal article" date="2019" name="Int. J. Syst. Evol. Microbiol.">
        <title>The Global Catalogue of Microorganisms (GCM) 10K type strain sequencing project: providing services to taxonomists for standard genome sequencing and annotation.</title>
        <authorList>
            <consortium name="The Broad Institute Genomics Platform"/>
            <consortium name="The Broad Institute Genome Sequencing Center for Infectious Disease"/>
            <person name="Wu L."/>
            <person name="Ma J."/>
        </authorList>
    </citation>
    <scope>NUCLEOTIDE SEQUENCE [LARGE SCALE GENOMIC DNA]</scope>
    <source>
        <strain evidence="7">CCUG 53903</strain>
    </source>
</reference>
<dbReference type="SUPFAM" id="SSF50998">
    <property type="entry name" value="Quinoprotein alcohol dehydrogenase-like"/>
    <property type="match status" value="1"/>
</dbReference>
<dbReference type="PANTHER" id="PTHR19879">
    <property type="entry name" value="TRANSCRIPTION INITIATION FACTOR TFIID"/>
    <property type="match status" value="1"/>
</dbReference>
<evidence type="ECO:0000256" key="3">
    <source>
        <dbReference type="PROSITE-ProRule" id="PRU00221"/>
    </source>
</evidence>
<proteinExistence type="predicted"/>
<protein>
    <submittedName>
        <fullName evidence="6">Helix-turn-helix domain-containing protein</fullName>
    </submittedName>
</protein>
<dbReference type="EMBL" id="JBHSPA010000111">
    <property type="protein sequence ID" value="MFC5834377.1"/>
    <property type="molecule type" value="Genomic_DNA"/>
</dbReference>
<dbReference type="Gene3D" id="2.130.10.10">
    <property type="entry name" value="YVTN repeat-like/Quinoprotein amine dehydrogenase"/>
    <property type="match status" value="4"/>
</dbReference>
<feature type="repeat" description="WD" evidence="3">
    <location>
        <begin position="1182"/>
        <end position="1223"/>
    </location>
</feature>
<dbReference type="PROSITE" id="PS00678">
    <property type="entry name" value="WD_REPEATS_1"/>
    <property type="match status" value="6"/>
</dbReference>
<dbReference type="Gene3D" id="1.10.260.40">
    <property type="entry name" value="lambda repressor-like DNA-binding domains"/>
    <property type="match status" value="1"/>
</dbReference>
<dbReference type="PROSITE" id="PS50082">
    <property type="entry name" value="WD_REPEATS_2"/>
    <property type="match status" value="10"/>
</dbReference>
<dbReference type="InterPro" id="IPR020472">
    <property type="entry name" value="WD40_PAC1"/>
</dbReference>
<keyword evidence="7" id="KW-1185">Reference proteome</keyword>
<feature type="repeat" description="WD" evidence="3">
    <location>
        <begin position="1227"/>
        <end position="1258"/>
    </location>
</feature>
<keyword evidence="4" id="KW-0472">Membrane</keyword>
<comment type="caution">
    <text evidence="6">The sequence shown here is derived from an EMBL/GenBank/DDBJ whole genome shotgun (WGS) entry which is preliminary data.</text>
</comment>
<keyword evidence="4" id="KW-1133">Transmembrane helix</keyword>
<evidence type="ECO:0000259" key="5">
    <source>
        <dbReference type="Pfam" id="PF20703"/>
    </source>
</evidence>
<organism evidence="6 7">
    <name type="scientific">Nonomuraea insulae</name>
    <dbReference type="NCBI Taxonomy" id="1616787"/>
    <lineage>
        <taxon>Bacteria</taxon>
        <taxon>Bacillati</taxon>
        <taxon>Actinomycetota</taxon>
        <taxon>Actinomycetes</taxon>
        <taxon>Streptosporangiales</taxon>
        <taxon>Streptosporangiaceae</taxon>
        <taxon>Nonomuraea</taxon>
    </lineage>
</organism>
<dbReference type="InterPro" id="IPR001387">
    <property type="entry name" value="Cro/C1-type_HTH"/>
</dbReference>
<dbReference type="PROSITE" id="PS50294">
    <property type="entry name" value="WD_REPEATS_REGION"/>
    <property type="match status" value="9"/>
</dbReference>
<feature type="transmembrane region" description="Helical" evidence="4">
    <location>
        <begin position="554"/>
        <end position="576"/>
    </location>
</feature>
<evidence type="ECO:0000313" key="7">
    <source>
        <dbReference type="Proteomes" id="UP001596058"/>
    </source>
</evidence>
<dbReference type="InterPro" id="IPR010982">
    <property type="entry name" value="Lambda_DNA-bd_dom_sf"/>
</dbReference>
<keyword evidence="2" id="KW-0677">Repeat</keyword>
<keyword evidence="4" id="KW-0812">Transmembrane</keyword>
<dbReference type="CDD" id="cd00093">
    <property type="entry name" value="HTH_XRE"/>
    <property type="match status" value="1"/>
</dbReference>
<dbReference type="InterPro" id="IPR015943">
    <property type="entry name" value="WD40/YVTN_repeat-like_dom_sf"/>
</dbReference>
<dbReference type="InterPro" id="IPR011047">
    <property type="entry name" value="Quinoprotein_ADH-like_sf"/>
</dbReference>
<feature type="repeat" description="WD" evidence="3">
    <location>
        <begin position="777"/>
        <end position="818"/>
    </location>
</feature>
<evidence type="ECO:0000256" key="2">
    <source>
        <dbReference type="ARBA" id="ARBA00022737"/>
    </source>
</evidence>
<keyword evidence="1 3" id="KW-0853">WD repeat</keyword>
<dbReference type="SUPFAM" id="SSF52540">
    <property type="entry name" value="P-loop containing nucleoside triphosphate hydrolases"/>
    <property type="match status" value="1"/>
</dbReference>
<dbReference type="SMART" id="SM00320">
    <property type="entry name" value="WD40"/>
    <property type="match status" value="12"/>
</dbReference>
<feature type="repeat" description="WD" evidence="3">
    <location>
        <begin position="1048"/>
        <end position="1083"/>
    </location>
</feature>
<feature type="repeat" description="WD" evidence="3">
    <location>
        <begin position="694"/>
        <end position="720"/>
    </location>
</feature>
<dbReference type="Proteomes" id="UP001596058">
    <property type="component" value="Unassembled WGS sequence"/>
</dbReference>
<dbReference type="InterPro" id="IPR027417">
    <property type="entry name" value="P-loop_NTPase"/>
</dbReference>
<feature type="repeat" description="WD" evidence="3">
    <location>
        <begin position="822"/>
        <end position="858"/>
    </location>
</feature>
<name>A0ABW1D998_9ACTN</name>
<gene>
    <name evidence="6" type="ORF">ACFPZ3_61935</name>
</gene>
<feature type="repeat" description="WD" evidence="3">
    <location>
        <begin position="1093"/>
        <end position="1134"/>
    </location>
</feature>
<evidence type="ECO:0000313" key="6">
    <source>
        <dbReference type="EMBL" id="MFC5834377.1"/>
    </source>
</evidence>
<accession>A0ABW1D998</accession>
<feature type="domain" description="Novel STAND NTPase 1" evidence="5">
    <location>
        <begin position="100"/>
        <end position="501"/>
    </location>
</feature>
<dbReference type="SUPFAM" id="SSF82171">
    <property type="entry name" value="DPP6 N-terminal domain-like"/>
    <property type="match status" value="1"/>
</dbReference>
<feature type="repeat" description="WD" evidence="3">
    <location>
        <begin position="911"/>
        <end position="944"/>
    </location>
</feature>
<dbReference type="CDD" id="cd00200">
    <property type="entry name" value="WD40"/>
    <property type="match status" value="2"/>
</dbReference>
<dbReference type="Pfam" id="PF13560">
    <property type="entry name" value="HTH_31"/>
    <property type="match status" value="1"/>
</dbReference>
<dbReference type="RefSeq" id="WP_379523790.1">
    <property type="nucleotide sequence ID" value="NZ_JBHSPA010000111.1"/>
</dbReference>
<dbReference type="PRINTS" id="PR00320">
    <property type="entry name" value="GPROTEINBRPT"/>
</dbReference>
<dbReference type="InterPro" id="IPR001680">
    <property type="entry name" value="WD40_rpt"/>
</dbReference>
<dbReference type="InterPro" id="IPR049052">
    <property type="entry name" value="nSTAND1"/>
</dbReference>